<organism evidence="1 2">
    <name type="scientific">Kribbella amoyensis</name>
    <dbReference type="NCBI Taxonomy" id="996641"/>
    <lineage>
        <taxon>Bacteria</taxon>
        <taxon>Bacillati</taxon>
        <taxon>Actinomycetota</taxon>
        <taxon>Actinomycetes</taxon>
        <taxon>Propionibacteriales</taxon>
        <taxon>Kribbellaceae</taxon>
        <taxon>Kribbella</taxon>
    </lineage>
</organism>
<name>A0A561BVM4_9ACTN</name>
<dbReference type="Pfam" id="PF10604">
    <property type="entry name" value="Polyketide_cyc2"/>
    <property type="match status" value="1"/>
</dbReference>
<dbReference type="CDD" id="cd07812">
    <property type="entry name" value="SRPBCC"/>
    <property type="match status" value="1"/>
</dbReference>
<protein>
    <submittedName>
        <fullName evidence="1">Polyketide cyclase/dehydrase/lipid transport protein</fullName>
    </submittedName>
</protein>
<accession>A0A561BVM4</accession>
<dbReference type="InterPro" id="IPR023393">
    <property type="entry name" value="START-like_dom_sf"/>
</dbReference>
<dbReference type="AlphaFoldDB" id="A0A561BVM4"/>
<sequence length="162" mass="18142">MPDVHESITVQARPADVYALVADLPRMSEWSPECTGVTWTGRPRHAVPGARFIGHNRAGVARWHTQGRILVAEPGRELRFRIHFGPLQVAEWKYEFRAVDAEGVDGDDAASGCVVTESWTDYRPRLLRQVMNRLMGDRRDLNAQGIRTTLTRLKAAAEAIPA</sequence>
<proteinExistence type="predicted"/>
<evidence type="ECO:0000313" key="2">
    <source>
        <dbReference type="Proteomes" id="UP000318380"/>
    </source>
</evidence>
<comment type="caution">
    <text evidence="1">The sequence shown here is derived from an EMBL/GenBank/DDBJ whole genome shotgun (WGS) entry which is preliminary data.</text>
</comment>
<dbReference type="RefSeq" id="WP_170284722.1">
    <property type="nucleotide sequence ID" value="NZ_VIVK01000001.1"/>
</dbReference>
<evidence type="ECO:0000313" key="1">
    <source>
        <dbReference type="EMBL" id="TWD82873.1"/>
    </source>
</evidence>
<dbReference type="InterPro" id="IPR019587">
    <property type="entry name" value="Polyketide_cyclase/dehydratase"/>
</dbReference>
<dbReference type="SUPFAM" id="SSF55961">
    <property type="entry name" value="Bet v1-like"/>
    <property type="match status" value="1"/>
</dbReference>
<dbReference type="Proteomes" id="UP000318380">
    <property type="component" value="Unassembled WGS sequence"/>
</dbReference>
<dbReference type="EMBL" id="VIVK01000001">
    <property type="protein sequence ID" value="TWD82873.1"/>
    <property type="molecule type" value="Genomic_DNA"/>
</dbReference>
<gene>
    <name evidence="1" type="ORF">FB561_4019</name>
</gene>
<dbReference type="Gene3D" id="3.30.530.20">
    <property type="match status" value="1"/>
</dbReference>
<keyword evidence="2" id="KW-1185">Reference proteome</keyword>
<reference evidence="1 2" key="1">
    <citation type="submission" date="2019-06" db="EMBL/GenBank/DDBJ databases">
        <title>Sequencing the genomes of 1000 actinobacteria strains.</title>
        <authorList>
            <person name="Klenk H.-P."/>
        </authorList>
    </citation>
    <scope>NUCLEOTIDE SEQUENCE [LARGE SCALE GENOMIC DNA]</scope>
    <source>
        <strain evidence="1 2">DSM 24683</strain>
    </source>
</reference>